<protein>
    <recommendedName>
        <fullName evidence="1">Tox-MPTase2 domain-containing protein</fullName>
    </recommendedName>
</protein>
<name>A0A3S3VTB2_9SPHI</name>
<feature type="domain" description="Tox-MPTase2" evidence="1">
    <location>
        <begin position="44"/>
        <end position="224"/>
    </location>
</feature>
<evidence type="ECO:0000313" key="2">
    <source>
        <dbReference type="EMBL" id="RWY55436.1"/>
    </source>
</evidence>
<evidence type="ECO:0000259" key="1">
    <source>
        <dbReference type="Pfam" id="PF15638"/>
    </source>
</evidence>
<proteinExistence type="predicted"/>
<dbReference type="OrthoDB" id="1274715at2"/>
<dbReference type="EMBL" id="SBIW01000002">
    <property type="protein sequence ID" value="RWY55436.1"/>
    <property type="molecule type" value="Genomic_DNA"/>
</dbReference>
<dbReference type="Gene3D" id="2.180.10.10">
    <property type="entry name" value="RHS repeat-associated core"/>
    <property type="match status" value="1"/>
</dbReference>
<organism evidence="2 3">
    <name type="scientific">Mucilaginibacter gilvus</name>
    <dbReference type="NCBI Taxonomy" id="2305909"/>
    <lineage>
        <taxon>Bacteria</taxon>
        <taxon>Pseudomonadati</taxon>
        <taxon>Bacteroidota</taxon>
        <taxon>Sphingobacteriia</taxon>
        <taxon>Sphingobacteriales</taxon>
        <taxon>Sphingobacteriaceae</taxon>
        <taxon>Mucilaginibacter</taxon>
    </lineage>
</organism>
<dbReference type="Proteomes" id="UP000286701">
    <property type="component" value="Unassembled WGS sequence"/>
</dbReference>
<accession>A0A3S3VTB2</accession>
<evidence type="ECO:0000313" key="3">
    <source>
        <dbReference type="Proteomes" id="UP000286701"/>
    </source>
</evidence>
<dbReference type="AlphaFoldDB" id="A0A3S3VTB2"/>
<keyword evidence="3" id="KW-1185">Reference proteome</keyword>
<dbReference type="InterPro" id="IPR028914">
    <property type="entry name" value="Tox-MPTase2_dom"/>
</dbReference>
<dbReference type="Pfam" id="PF15638">
    <property type="entry name" value="Tox-MPTase2"/>
    <property type="match status" value="1"/>
</dbReference>
<reference evidence="2 3" key="1">
    <citation type="submission" date="2019-01" db="EMBL/GenBank/DDBJ databases">
        <title>Mucilaginibacter antarcticum sp. nov., isolated from antarctic soil.</title>
        <authorList>
            <person name="Yan Y.-Q."/>
            <person name="Du Z.-J."/>
        </authorList>
    </citation>
    <scope>NUCLEOTIDE SEQUENCE [LARGE SCALE GENOMIC DNA]</scope>
    <source>
        <strain evidence="2 3">F01003</strain>
    </source>
</reference>
<gene>
    <name evidence="2" type="ORF">EPL05_03420</name>
</gene>
<sequence>MIARWTSVDPLAEKFRRWSPYNYGLNDPIRFNDPDGMGPTDHIFNTQGQLIQITPTGHNILVKTDNGQLVNVANLPFSGKNEQTIANIAGYCGAQVGIPRGTVGVAPADKGLAYTKGDKIDINNRGGQIPSILGNYDNMKSALVHEKDHLDKGQGYAANAPDNLQHADVYSDQIADPTFKETTTSFKTGMLGSVVGYLQDAYNKDGVERTDVDGVLDKINKSISGYGYQLNIDPYSMNNMKINIIDNNKKKKDDKNQ</sequence>
<comment type="caution">
    <text evidence="2">The sequence shown here is derived from an EMBL/GenBank/DDBJ whole genome shotgun (WGS) entry which is preliminary data.</text>
</comment>